<dbReference type="STRING" id="1522368.IN07_24115"/>
<evidence type="ECO:0000313" key="2">
    <source>
        <dbReference type="Proteomes" id="UP000029713"/>
    </source>
</evidence>
<dbReference type="Proteomes" id="UP000029713">
    <property type="component" value="Unassembled WGS sequence"/>
</dbReference>
<evidence type="ECO:0000313" key="1">
    <source>
        <dbReference type="EMBL" id="KGH43227.1"/>
    </source>
</evidence>
<name>A0A098Y3S2_9ACTN</name>
<comment type="caution">
    <text evidence="1">The sequence shown here is derived from an EMBL/GenBank/DDBJ whole genome shotgun (WGS) entry which is preliminary data.</text>
</comment>
<gene>
    <name evidence="1" type="ORF">IN07_24115</name>
</gene>
<evidence type="ECO:0008006" key="3">
    <source>
        <dbReference type="Google" id="ProtNLM"/>
    </source>
</evidence>
<dbReference type="OrthoDB" id="3210860at2"/>
<keyword evidence="2" id="KW-1185">Reference proteome</keyword>
<dbReference type="AlphaFoldDB" id="A0A098Y3S2"/>
<organism evidence="1 2">
    <name type="scientific">Modestobacter caceresii</name>
    <dbReference type="NCBI Taxonomy" id="1522368"/>
    <lineage>
        <taxon>Bacteria</taxon>
        <taxon>Bacillati</taxon>
        <taxon>Actinomycetota</taxon>
        <taxon>Actinomycetes</taxon>
        <taxon>Geodermatophilales</taxon>
        <taxon>Geodermatophilaceae</taxon>
        <taxon>Modestobacter</taxon>
    </lineage>
</organism>
<protein>
    <recommendedName>
        <fullName evidence="3">DUF3145 domain-containing protein</fullName>
    </recommendedName>
</protein>
<sequence>MQRRSTQGVVFVHACPKALCQHVGWALESVLGAPVSLSWADQPVAHGAYRAEIAWTGAPGTGAKLVAALKQWPMLRFEVTEEASHGNDGERMSYVPGRGVHRSPVSANGDLVISEQQLRHLAATATSVEAFRHGVDALLGSAWDADLEAYRYAGDATPATWLHQVV</sequence>
<dbReference type="RefSeq" id="WP_036341444.1">
    <property type="nucleotide sequence ID" value="NZ_JPMX01000139.1"/>
</dbReference>
<dbReference type="InterPro" id="IPR021491">
    <property type="entry name" value="DUF3145"/>
</dbReference>
<accession>A0A098Y3S2</accession>
<dbReference type="Pfam" id="PF11343">
    <property type="entry name" value="DUF3145"/>
    <property type="match status" value="1"/>
</dbReference>
<proteinExistence type="predicted"/>
<dbReference type="EMBL" id="JPMX01000139">
    <property type="protein sequence ID" value="KGH43227.1"/>
    <property type="molecule type" value="Genomic_DNA"/>
</dbReference>
<reference evidence="1 2" key="1">
    <citation type="submission" date="2014-07" db="EMBL/GenBank/DDBJ databases">
        <title>Biosystematic studies on Modestobacter strains isolated from extreme hyper-arid desert soil and from historic building.</title>
        <authorList>
            <person name="Bukarasam K."/>
            <person name="Bull A."/>
            <person name="Girard G."/>
            <person name="van Wezel G."/>
            <person name="Goodfellow M."/>
        </authorList>
    </citation>
    <scope>NUCLEOTIDE SEQUENCE [LARGE SCALE GENOMIC DNA]</scope>
    <source>
        <strain evidence="1 2">KNN45-2b</strain>
    </source>
</reference>